<accession>A0A919VJY5</accession>
<gene>
    <name evidence="1" type="ORF">Aau02nite_21070</name>
</gene>
<protein>
    <submittedName>
        <fullName evidence="1">Uncharacterized protein</fullName>
    </submittedName>
</protein>
<reference evidence="1" key="1">
    <citation type="submission" date="2021-03" db="EMBL/GenBank/DDBJ databases">
        <title>Whole genome shotgun sequence of Actinoplanes auranticolor NBRC 12245.</title>
        <authorList>
            <person name="Komaki H."/>
            <person name="Tamura T."/>
        </authorList>
    </citation>
    <scope>NUCLEOTIDE SEQUENCE</scope>
    <source>
        <strain evidence="1">NBRC 12245</strain>
    </source>
</reference>
<sequence length="127" mass="13788">MSIDIAVWVPDDDAYAGRNVVEDPPGTSTGAGGERSRYELWGSAAARHLGAWFLPQLADITEENRGNLQIAPGQIDAFAQECALLAENVEQLSTATGYRPERVLNYLTTMRQAAERAKAINGGVIIW</sequence>
<dbReference type="RefSeq" id="WP_345478142.1">
    <property type="nucleotide sequence ID" value="NZ_BAABEA010000009.1"/>
</dbReference>
<comment type="caution">
    <text evidence="1">The sequence shown here is derived from an EMBL/GenBank/DDBJ whole genome shotgun (WGS) entry which is preliminary data.</text>
</comment>
<dbReference type="Proteomes" id="UP000681340">
    <property type="component" value="Unassembled WGS sequence"/>
</dbReference>
<organism evidence="1 2">
    <name type="scientific">Actinoplanes auranticolor</name>
    <dbReference type="NCBI Taxonomy" id="47988"/>
    <lineage>
        <taxon>Bacteria</taxon>
        <taxon>Bacillati</taxon>
        <taxon>Actinomycetota</taxon>
        <taxon>Actinomycetes</taxon>
        <taxon>Micromonosporales</taxon>
        <taxon>Micromonosporaceae</taxon>
        <taxon>Actinoplanes</taxon>
    </lineage>
</organism>
<name>A0A919VJY5_9ACTN</name>
<dbReference type="EMBL" id="BOQL01000018">
    <property type="protein sequence ID" value="GIM65978.1"/>
    <property type="molecule type" value="Genomic_DNA"/>
</dbReference>
<evidence type="ECO:0000313" key="1">
    <source>
        <dbReference type="EMBL" id="GIM65978.1"/>
    </source>
</evidence>
<dbReference type="AlphaFoldDB" id="A0A919VJY5"/>
<evidence type="ECO:0000313" key="2">
    <source>
        <dbReference type="Proteomes" id="UP000681340"/>
    </source>
</evidence>
<keyword evidence="2" id="KW-1185">Reference proteome</keyword>
<proteinExistence type="predicted"/>